<feature type="binding site" evidence="8">
    <location>
        <position position="376"/>
    </location>
    <ligand>
        <name>[4Fe-4S] cluster</name>
        <dbReference type="ChEBI" id="CHEBI:49883"/>
        <label>1</label>
    </ligand>
</feature>
<comment type="subcellular location">
    <subcellularLocation>
        <location evidence="8">Cell membrane</location>
        <topology evidence="8">Peripheral membrane protein</topology>
    </subcellularLocation>
</comment>
<dbReference type="InterPro" id="IPR017896">
    <property type="entry name" value="4Fe4S_Fe-S-bd"/>
</dbReference>
<dbReference type="NCBIfam" id="NF003454">
    <property type="entry name" value="PRK05035.1"/>
    <property type="match status" value="1"/>
</dbReference>
<feature type="binding site" evidence="8">
    <location>
        <position position="380"/>
    </location>
    <ligand>
        <name>[4Fe-4S] cluster</name>
        <dbReference type="ChEBI" id="CHEBI:49883"/>
        <label>2</label>
    </ligand>
</feature>
<keyword evidence="8" id="KW-1278">Translocase</keyword>
<dbReference type="PROSITE" id="PS00198">
    <property type="entry name" value="4FE4S_FER_1"/>
    <property type="match status" value="2"/>
</dbReference>
<protein>
    <recommendedName>
        <fullName evidence="8">Ion-translocating oxidoreductase complex subunit C</fullName>
        <ecNumber evidence="8">7.-.-.-</ecNumber>
    </recommendedName>
    <alternativeName>
        <fullName evidence="8">Rnf electron transport complex subunit C</fullName>
    </alternativeName>
</protein>
<feature type="binding site" evidence="8">
    <location>
        <position position="420"/>
    </location>
    <ligand>
        <name>[4Fe-4S] cluster</name>
        <dbReference type="ChEBI" id="CHEBI:49883"/>
        <label>1</label>
    </ligand>
</feature>
<organism evidence="10 11">
    <name type="scientific">Zongyangia hominis</name>
    <dbReference type="NCBI Taxonomy" id="2763677"/>
    <lineage>
        <taxon>Bacteria</taxon>
        <taxon>Bacillati</taxon>
        <taxon>Bacillota</taxon>
        <taxon>Clostridia</taxon>
        <taxon>Eubacteriales</taxon>
        <taxon>Oscillospiraceae</taxon>
        <taxon>Zongyangia</taxon>
    </lineage>
</organism>
<keyword evidence="2 8" id="KW-0004">4Fe-4S</keyword>
<dbReference type="InterPro" id="IPR011538">
    <property type="entry name" value="Nuo51_FMN-bd"/>
</dbReference>
<accession>A0A926EBS2</accession>
<keyword evidence="4 8" id="KW-0677">Repeat</keyword>
<keyword evidence="1 8" id="KW-0813">Transport</keyword>
<evidence type="ECO:0000256" key="7">
    <source>
        <dbReference type="ARBA" id="ARBA00023014"/>
    </source>
</evidence>
<comment type="caution">
    <text evidence="10">The sequence shown here is derived from an EMBL/GenBank/DDBJ whole genome shotgun (WGS) entry which is preliminary data.</text>
</comment>
<feature type="binding site" evidence="8">
    <location>
        <position position="413"/>
    </location>
    <ligand>
        <name>[4Fe-4S] cluster</name>
        <dbReference type="ChEBI" id="CHEBI:49883"/>
        <label>2</label>
    </ligand>
</feature>
<dbReference type="Pfam" id="PF13375">
    <property type="entry name" value="RnfC_N"/>
    <property type="match status" value="1"/>
</dbReference>
<evidence type="ECO:0000256" key="2">
    <source>
        <dbReference type="ARBA" id="ARBA00022485"/>
    </source>
</evidence>
<dbReference type="SUPFAM" id="SSF142019">
    <property type="entry name" value="Nqo1 FMN-binding domain-like"/>
    <property type="match status" value="1"/>
</dbReference>
<dbReference type="EMBL" id="JACRTC010000001">
    <property type="protein sequence ID" value="MBC8569334.1"/>
    <property type="molecule type" value="Genomic_DNA"/>
</dbReference>
<dbReference type="SUPFAM" id="SSF46548">
    <property type="entry name" value="alpha-helical ferredoxin"/>
    <property type="match status" value="1"/>
</dbReference>
<feature type="binding site" evidence="8">
    <location>
        <position position="410"/>
    </location>
    <ligand>
        <name>[4Fe-4S] cluster</name>
        <dbReference type="ChEBI" id="CHEBI:49883"/>
        <label>2</label>
    </ligand>
</feature>
<dbReference type="GO" id="GO:0005886">
    <property type="term" value="C:plasma membrane"/>
    <property type="evidence" value="ECO:0007669"/>
    <property type="project" value="UniProtKB-SubCell"/>
</dbReference>
<comment type="similarity">
    <text evidence="8">Belongs to the 4Fe4S bacterial-type ferredoxin family. RnfC subfamily.</text>
</comment>
<comment type="function">
    <text evidence="8">Part of a membrane-bound complex that couples electron transfer with translocation of ions across the membrane.</text>
</comment>
<evidence type="ECO:0000259" key="9">
    <source>
        <dbReference type="PROSITE" id="PS51379"/>
    </source>
</evidence>
<keyword evidence="8" id="KW-0472">Membrane</keyword>
<dbReference type="GO" id="GO:0051539">
    <property type="term" value="F:4 iron, 4 sulfur cluster binding"/>
    <property type="evidence" value="ECO:0007669"/>
    <property type="project" value="UniProtKB-KW"/>
</dbReference>
<dbReference type="InterPro" id="IPR017900">
    <property type="entry name" value="4Fe4S_Fe_S_CS"/>
</dbReference>
<keyword evidence="6 8" id="KW-0408">Iron</keyword>
<dbReference type="GO" id="GO:0046872">
    <property type="term" value="F:metal ion binding"/>
    <property type="evidence" value="ECO:0007669"/>
    <property type="project" value="UniProtKB-KW"/>
</dbReference>
<comment type="subunit">
    <text evidence="8">The complex is composed of six subunits: RnfA, RnfB, RnfC, RnfD, RnfE and RnfG.</text>
</comment>
<dbReference type="InterPro" id="IPR026902">
    <property type="entry name" value="RnfC_N"/>
</dbReference>
<evidence type="ECO:0000256" key="4">
    <source>
        <dbReference type="ARBA" id="ARBA00022737"/>
    </source>
</evidence>
<evidence type="ECO:0000256" key="1">
    <source>
        <dbReference type="ARBA" id="ARBA00022448"/>
    </source>
</evidence>
<feature type="domain" description="4Fe-4S ferredoxin-type" evidence="9">
    <location>
        <begin position="361"/>
        <end position="390"/>
    </location>
</feature>
<keyword evidence="7 8" id="KW-0411">Iron-sulfur</keyword>
<evidence type="ECO:0000256" key="5">
    <source>
        <dbReference type="ARBA" id="ARBA00022982"/>
    </source>
</evidence>
<reference evidence="10" key="1">
    <citation type="submission" date="2020-08" db="EMBL/GenBank/DDBJ databases">
        <title>Genome public.</title>
        <authorList>
            <person name="Liu C."/>
            <person name="Sun Q."/>
        </authorList>
    </citation>
    <scope>NUCLEOTIDE SEQUENCE</scope>
    <source>
        <strain evidence="10">NSJ-54</strain>
    </source>
</reference>
<dbReference type="PANTHER" id="PTHR43034:SF2">
    <property type="entry name" value="ION-TRANSLOCATING OXIDOREDUCTASE COMPLEX SUBUNIT C"/>
    <property type="match status" value="1"/>
</dbReference>
<dbReference type="PANTHER" id="PTHR43034">
    <property type="entry name" value="ION-TRANSLOCATING OXIDOREDUCTASE COMPLEX SUBUNIT C"/>
    <property type="match status" value="1"/>
</dbReference>
<keyword evidence="3 8" id="KW-0479">Metal-binding</keyword>
<dbReference type="GO" id="GO:0022900">
    <property type="term" value="P:electron transport chain"/>
    <property type="evidence" value="ECO:0007669"/>
    <property type="project" value="UniProtKB-UniRule"/>
</dbReference>
<evidence type="ECO:0000256" key="3">
    <source>
        <dbReference type="ARBA" id="ARBA00022723"/>
    </source>
</evidence>
<dbReference type="AlphaFoldDB" id="A0A926EBS2"/>
<proteinExistence type="inferred from homology"/>
<evidence type="ECO:0000256" key="8">
    <source>
        <dbReference type="HAMAP-Rule" id="MF_00461"/>
    </source>
</evidence>
<gene>
    <name evidence="10" type="primary">rsxC</name>
    <name evidence="8" type="synonym">rnfC</name>
    <name evidence="10" type="ORF">H8709_00630</name>
</gene>
<dbReference type="Pfam" id="PF13237">
    <property type="entry name" value="Fer4_10"/>
    <property type="match status" value="1"/>
</dbReference>
<keyword evidence="5 8" id="KW-0249">Electron transport</keyword>
<dbReference type="Pfam" id="PF01512">
    <property type="entry name" value="Complex1_51K"/>
    <property type="match status" value="1"/>
</dbReference>
<dbReference type="Pfam" id="PF10531">
    <property type="entry name" value="SLBB"/>
    <property type="match status" value="1"/>
</dbReference>
<evidence type="ECO:0000256" key="6">
    <source>
        <dbReference type="ARBA" id="ARBA00023004"/>
    </source>
</evidence>
<evidence type="ECO:0000313" key="11">
    <source>
        <dbReference type="Proteomes" id="UP000660861"/>
    </source>
</evidence>
<comment type="cofactor">
    <cofactor evidence="8">
        <name>[4Fe-4S] cluster</name>
        <dbReference type="ChEBI" id="CHEBI:49883"/>
    </cofactor>
    <text evidence="8">Binds 2 [4Fe-4S] clusters per subunit.</text>
</comment>
<name>A0A926EBS2_9FIRM</name>
<keyword evidence="8" id="KW-1003">Cell membrane</keyword>
<feature type="binding site" evidence="8">
    <location>
        <position position="373"/>
    </location>
    <ligand>
        <name>[4Fe-4S] cluster</name>
        <dbReference type="ChEBI" id="CHEBI:49883"/>
        <label>1</label>
    </ligand>
</feature>
<dbReference type="Gene3D" id="3.40.50.11540">
    <property type="entry name" value="NADH-ubiquinone oxidoreductase 51kDa subunit"/>
    <property type="match status" value="1"/>
</dbReference>
<dbReference type="GO" id="GO:0009055">
    <property type="term" value="F:electron transfer activity"/>
    <property type="evidence" value="ECO:0007669"/>
    <property type="project" value="InterPro"/>
</dbReference>
<dbReference type="InterPro" id="IPR019554">
    <property type="entry name" value="Soluble_ligand-bd"/>
</dbReference>
<dbReference type="InterPro" id="IPR037225">
    <property type="entry name" value="Nuo51_FMN-bd_sf"/>
</dbReference>
<dbReference type="PROSITE" id="PS51379">
    <property type="entry name" value="4FE4S_FER_2"/>
    <property type="match status" value="1"/>
</dbReference>
<sequence length="444" mass="48418">MEENDVSKFVAKPLHSISVPHYKNTMDSGTEIMPVPEKVLLPMIQHMGAPCEPVVKVGDLVKVGQLIGDTDAFMSAPIYSSVSGKVTSISEFINPMGMRTPAIAIESDGEQAISEDVRPPEVHSKEDFLKAVRKSGLVGLGGAGFPTHVKLNPKDPDKVDTLIVNAAECEPFITADYREMMENPDDIMDGIKLVMHYLNIKKCIIGIENNKPRAIKLLSKMAEKERGIEVMTLKSVYPQGAEKVLIYNSTKRVVGEGMIPADVGVIPMNVSSVAFVARYIKTGMPLISRRLTVDGSAVQTPKNVMVPLGASFQSVIDFCGGFKAEPKEVFMGGPMMGIDVFNLEYPVIKNNNAIIAFDERQAVHAKESNCIRCGRCVAACPFNLMPAAIEKAYHLKQVDALKGPLKVMLCMECGCCSYVCPAKRQLVATNKLAKNLVRKATTKK</sequence>
<dbReference type="HAMAP" id="MF_00461">
    <property type="entry name" value="RsxC_RnfC"/>
    <property type="match status" value="1"/>
</dbReference>
<keyword evidence="11" id="KW-1185">Reference proteome</keyword>
<evidence type="ECO:0000313" key="10">
    <source>
        <dbReference type="EMBL" id="MBC8569334.1"/>
    </source>
</evidence>
<feature type="binding site" evidence="8">
    <location>
        <position position="370"/>
    </location>
    <ligand>
        <name>[4Fe-4S] cluster</name>
        <dbReference type="ChEBI" id="CHEBI:49883"/>
        <label>1</label>
    </ligand>
</feature>
<dbReference type="EC" id="7.-.-.-" evidence="8"/>
<dbReference type="InterPro" id="IPR010208">
    <property type="entry name" value="Ion_transpt_RnfC/RsxC"/>
</dbReference>
<feature type="binding site" evidence="8">
    <location>
        <position position="416"/>
    </location>
    <ligand>
        <name>[4Fe-4S] cluster</name>
        <dbReference type="ChEBI" id="CHEBI:49883"/>
        <label>2</label>
    </ligand>
</feature>
<dbReference type="Proteomes" id="UP000660861">
    <property type="component" value="Unassembled WGS sequence"/>
</dbReference>
<dbReference type="NCBIfam" id="TIGR01945">
    <property type="entry name" value="rnfC"/>
    <property type="match status" value="1"/>
</dbReference>
<dbReference type="Gene3D" id="3.30.70.20">
    <property type="match status" value="1"/>
</dbReference>